<dbReference type="InterPro" id="IPR049083">
    <property type="entry name" value="TACO1_YebC_N"/>
</dbReference>
<dbReference type="HAMAP" id="MF_00693">
    <property type="entry name" value="Transcrip_reg_TACO1"/>
    <property type="match status" value="1"/>
</dbReference>
<evidence type="ECO:0000259" key="4">
    <source>
        <dbReference type="Pfam" id="PF20772"/>
    </source>
</evidence>
<dbReference type="Pfam" id="PF01709">
    <property type="entry name" value="Transcrip_reg"/>
    <property type="match status" value="1"/>
</dbReference>
<dbReference type="Pfam" id="PF20772">
    <property type="entry name" value="TACO1_YebC_N"/>
    <property type="match status" value="1"/>
</dbReference>
<dbReference type="InterPro" id="IPR002876">
    <property type="entry name" value="Transcrip_reg_TACO1-like"/>
</dbReference>
<dbReference type="InterPro" id="IPR048300">
    <property type="entry name" value="TACO1_YebC-like_2nd/3rd_dom"/>
</dbReference>
<dbReference type="Gene3D" id="3.30.70.980">
    <property type="match status" value="2"/>
</dbReference>
<sequence length="292" mass="31012">MKLLISSSVVALVLISGASAFSPAAIKTPVVLSNSHKNPNSNIHHPSSGSALFMGRAAAVREKTKSKTDAIKAKTNGIYGKKIIMAVKQGGPDPDANRALGDLIKQAKANSVPVDNINRAIKRASDTSTANFAEGTFEAYGFGGASFVINVLTDNNNRSTSDVKSAVGKNNGKIAETGSVLFMYDLKGKVEVAATLDEEELLMAAIEAGCDDMELVEGDEEGTSIVYTDPKEANSMLEAVKSLGHEKVKMSLSYITKAPVEVSEEEFEKNMILIDALEDLDDVDSVVHNMSN</sequence>
<feature type="signal peptide" evidence="2">
    <location>
        <begin position="1"/>
        <end position="20"/>
    </location>
</feature>
<evidence type="ECO:0000259" key="3">
    <source>
        <dbReference type="Pfam" id="PF01709"/>
    </source>
</evidence>
<comment type="similarity">
    <text evidence="1">Belongs to the TACO1 family.</text>
</comment>
<dbReference type="GO" id="GO:0005737">
    <property type="term" value="C:cytoplasm"/>
    <property type="evidence" value="ECO:0007669"/>
    <property type="project" value="UniProtKB-ARBA"/>
</dbReference>
<evidence type="ECO:0000256" key="1">
    <source>
        <dbReference type="ARBA" id="ARBA00008724"/>
    </source>
</evidence>
<evidence type="ECO:0008006" key="6">
    <source>
        <dbReference type="Google" id="ProtNLM"/>
    </source>
</evidence>
<dbReference type="PANTHER" id="PTHR12532:SF0">
    <property type="entry name" value="TRANSLATIONAL ACTIVATOR OF CYTOCHROME C OXIDASE 1"/>
    <property type="match status" value="1"/>
</dbReference>
<dbReference type="Gene3D" id="1.10.10.200">
    <property type="match status" value="1"/>
</dbReference>
<dbReference type="PANTHER" id="PTHR12532">
    <property type="entry name" value="TRANSLATIONAL ACTIVATOR OF CYTOCHROME C OXIDASE 1"/>
    <property type="match status" value="1"/>
</dbReference>
<dbReference type="EMBL" id="HBHI01018828">
    <property type="protein sequence ID" value="CAD9680959.1"/>
    <property type="molecule type" value="Transcribed_RNA"/>
</dbReference>
<accession>A0A7S2WDJ1</accession>
<reference evidence="5" key="1">
    <citation type="submission" date="2021-01" db="EMBL/GenBank/DDBJ databases">
        <authorList>
            <person name="Corre E."/>
            <person name="Pelletier E."/>
            <person name="Niang G."/>
            <person name="Scheremetjew M."/>
            <person name="Finn R."/>
            <person name="Kale V."/>
            <person name="Holt S."/>
            <person name="Cochrane G."/>
            <person name="Meng A."/>
            <person name="Brown T."/>
            <person name="Cohen L."/>
        </authorList>
    </citation>
    <scope>NUCLEOTIDE SEQUENCE</scope>
    <source>
        <strain evidence="5">CCMP1452</strain>
    </source>
</reference>
<dbReference type="SUPFAM" id="SSF75625">
    <property type="entry name" value="YebC-like"/>
    <property type="match status" value="1"/>
</dbReference>
<name>A0A7S2WDJ1_9STRA</name>
<protein>
    <recommendedName>
        <fullName evidence="6">Transcriptional regulatory protein</fullName>
    </recommendedName>
</protein>
<feature type="domain" description="TACO1/YebC-like second and third" evidence="3">
    <location>
        <begin position="134"/>
        <end position="290"/>
    </location>
</feature>
<organism evidence="5">
    <name type="scientific">Eucampia antarctica</name>
    <dbReference type="NCBI Taxonomy" id="49252"/>
    <lineage>
        <taxon>Eukaryota</taxon>
        <taxon>Sar</taxon>
        <taxon>Stramenopiles</taxon>
        <taxon>Ochrophyta</taxon>
        <taxon>Bacillariophyta</taxon>
        <taxon>Mediophyceae</taxon>
        <taxon>Biddulphiophycidae</taxon>
        <taxon>Hemiaulales</taxon>
        <taxon>Hemiaulaceae</taxon>
        <taxon>Eucampia</taxon>
    </lineage>
</organism>
<dbReference type="InterPro" id="IPR017856">
    <property type="entry name" value="Integrase-like_N"/>
</dbReference>
<dbReference type="NCBIfam" id="NF009044">
    <property type="entry name" value="PRK12378.1"/>
    <property type="match status" value="1"/>
</dbReference>
<dbReference type="InterPro" id="IPR029072">
    <property type="entry name" value="YebC-like"/>
</dbReference>
<keyword evidence="2" id="KW-0732">Signal</keyword>
<evidence type="ECO:0000256" key="2">
    <source>
        <dbReference type="SAM" id="SignalP"/>
    </source>
</evidence>
<dbReference type="AlphaFoldDB" id="A0A7S2WDJ1"/>
<dbReference type="InterPro" id="IPR026564">
    <property type="entry name" value="Transcrip_reg_TACO1-like_dom3"/>
</dbReference>
<proteinExistence type="inferred from homology"/>
<feature type="chain" id="PRO_5030828056" description="Transcriptional regulatory protein" evidence="2">
    <location>
        <begin position="21"/>
        <end position="292"/>
    </location>
</feature>
<gene>
    <name evidence="5" type="ORF">EANT1437_LOCUS9652</name>
</gene>
<feature type="domain" description="TACO1/YebC-like N-terminal" evidence="4">
    <location>
        <begin position="59"/>
        <end position="126"/>
    </location>
</feature>
<evidence type="ECO:0000313" key="5">
    <source>
        <dbReference type="EMBL" id="CAD9680959.1"/>
    </source>
</evidence>